<comment type="caution">
    <text evidence="1">The sequence shown here is derived from an EMBL/GenBank/DDBJ whole genome shotgun (WGS) entry which is preliminary data.</text>
</comment>
<sequence>MRKLFLSYLVRPPVTQGSTVLRPMIHEVDASMFFLVGYLQDLINGRPSLRLCIDPYYAL</sequence>
<accession>A0ACB8TMA5</accession>
<protein>
    <submittedName>
        <fullName evidence="1">Uncharacterized protein</fullName>
    </submittedName>
</protein>
<keyword evidence="2" id="KW-1185">Reference proteome</keyword>
<name>A0ACB8TMA5_9APHY</name>
<gene>
    <name evidence="1" type="ORF">BDY19DRAFT_980983</name>
</gene>
<organism evidence="1 2">
    <name type="scientific">Irpex rosettiformis</name>
    <dbReference type="NCBI Taxonomy" id="378272"/>
    <lineage>
        <taxon>Eukaryota</taxon>
        <taxon>Fungi</taxon>
        <taxon>Dikarya</taxon>
        <taxon>Basidiomycota</taxon>
        <taxon>Agaricomycotina</taxon>
        <taxon>Agaricomycetes</taxon>
        <taxon>Polyporales</taxon>
        <taxon>Irpicaceae</taxon>
        <taxon>Irpex</taxon>
    </lineage>
</organism>
<evidence type="ECO:0000313" key="2">
    <source>
        <dbReference type="Proteomes" id="UP001055072"/>
    </source>
</evidence>
<dbReference type="Proteomes" id="UP001055072">
    <property type="component" value="Unassembled WGS sequence"/>
</dbReference>
<feature type="non-terminal residue" evidence="1">
    <location>
        <position position="1"/>
    </location>
</feature>
<reference evidence="1" key="1">
    <citation type="journal article" date="2021" name="Environ. Microbiol.">
        <title>Gene family expansions and transcriptome signatures uncover fungal adaptations to wood decay.</title>
        <authorList>
            <person name="Hage H."/>
            <person name="Miyauchi S."/>
            <person name="Viragh M."/>
            <person name="Drula E."/>
            <person name="Min B."/>
            <person name="Chaduli D."/>
            <person name="Navarro D."/>
            <person name="Favel A."/>
            <person name="Norest M."/>
            <person name="Lesage-Meessen L."/>
            <person name="Balint B."/>
            <person name="Merenyi Z."/>
            <person name="de Eugenio L."/>
            <person name="Morin E."/>
            <person name="Martinez A.T."/>
            <person name="Baldrian P."/>
            <person name="Stursova M."/>
            <person name="Martinez M.J."/>
            <person name="Novotny C."/>
            <person name="Magnuson J.K."/>
            <person name="Spatafora J.W."/>
            <person name="Maurice S."/>
            <person name="Pangilinan J."/>
            <person name="Andreopoulos W."/>
            <person name="LaButti K."/>
            <person name="Hundley H."/>
            <person name="Na H."/>
            <person name="Kuo A."/>
            <person name="Barry K."/>
            <person name="Lipzen A."/>
            <person name="Henrissat B."/>
            <person name="Riley R."/>
            <person name="Ahrendt S."/>
            <person name="Nagy L.G."/>
            <person name="Grigoriev I.V."/>
            <person name="Martin F."/>
            <person name="Rosso M.N."/>
        </authorList>
    </citation>
    <scope>NUCLEOTIDE SEQUENCE</scope>
    <source>
        <strain evidence="1">CBS 384.51</strain>
    </source>
</reference>
<evidence type="ECO:0000313" key="1">
    <source>
        <dbReference type="EMBL" id="KAI0083070.1"/>
    </source>
</evidence>
<proteinExistence type="predicted"/>
<dbReference type="EMBL" id="MU275000">
    <property type="protein sequence ID" value="KAI0083070.1"/>
    <property type="molecule type" value="Genomic_DNA"/>
</dbReference>